<reference evidence="1 2" key="1">
    <citation type="submission" date="2021-06" db="EMBL/GenBank/DDBJ databases">
        <title>A haploid diamondback moth (Plutella xylostella L.) genome assembly resolves 31 chromosomes and identifies a diamide resistance mutation.</title>
        <authorList>
            <person name="Ward C.M."/>
            <person name="Perry K.D."/>
            <person name="Baker G."/>
            <person name="Powis K."/>
            <person name="Heckel D.G."/>
            <person name="Baxter S.W."/>
        </authorList>
    </citation>
    <scope>NUCLEOTIDE SEQUENCE [LARGE SCALE GENOMIC DNA]</scope>
    <source>
        <strain evidence="1 2">LV</strain>
        <tissue evidence="1">Single pupa</tissue>
    </source>
</reference>
<proteinExistence type="predicted"/>
<organism evidence="1 2">
    <name type="scientific">Plutella xylostella</name>
    <name type="common">Diamondback moth</name>
    <name type="synonym">Plutella maculipennis</name>
    <dbReference type="NCBI Taxonomy" id="51655"/>
    <lineage>
        <taxon>Eukaryota</taxon>
        <taxon>Metazoa</taxon>
        <taxon>Ecdysozoa</taxon>
        <taxon>Arthropoda</taxon>
        <taxon>Hexapoda</taxon>
        <taxon>Insecta</taxon>
        <taxon>Pterygota</taxon>
        <taxon>Neoptera</taxon>
        <taxon>Endopterygota</taxon>
        <taxon>Lepidoptera</taxon>
        <taxon>Glossata</taxon>
        <taxon>Ditrysia</taxon>
        <taxon>Yponomeutoidea</taxon>
        <taxon>Plutellidae</taxon>
        <taxon>Plutella</taxon>
    </lineage>
</organism>
<dbReference type="Proteomes" id="UP000823941">
    <property type="component" value="Chromosome 22"/>
</dbReference>
<protein>
    <submittedName>
        <fullName evidence="1">Uncharacterized protein</fullName>
    </submittedName>
</protein>
<evidence type="ECO:0000313" key="2">
    <source>
        <dbReference type="Proteomes" id="UP000823941"/>
    </source>
</evidence>
<keyword evidence="2" id="KW-1185">Reference proteome</keyword>
<comment type="caution">
    <text evidence="1">The sequence shown here is derived from an EMBL/GenBank/DDBJ whole genome shotgun (WGS) entry which is preliminary data.</text>
</comment>
<name>A0ABQ7Q2E8_PLUXY</name>
<sequence length="122" mass="13237">MRALQLDFNYCSRAAAAAAAAASQHFSPAQIKSYFNKVFLLIKGHVAVASATVAQRMRKGLNLEYYGDAEPNALVFIIKLRLMDVPSCHRLALARVTPPPASPLPYTSHATPHINNGNGKSF</sequence>
<accession>A0ABQ7Q2E8</accession>
<gene>
    <name evidence="1" type="ORF">JYU34_016339</name>
</gene>
<dbReference type="EMBL" id="JAHIBW010000022">
    <property type="protein sequence ID" value="KAG7299392.1"/>
    <property type="molecule type" value="Genomic_DNA"/>
</dbReference>
<evidence type="ECO:0000313" key="1">
    <source>
        <dbReference type="EMBL" id="KAG7299392.1"/>
    </source>
</evidence>